<dbReference type="STRING" id="1293036.GCA_001315825_02435"/>
<feature type="binding site" evidence="4">
    <location>
        <position position="85"/>
    </location>
    <ligand>
        <name>Mg(2+)</name>
        <dbReference type="ChEBI" id="CHEBI:18420"/>
        <label>1</label>
        <note>catalytic</note>
    </ligand>
</feature>
<feature type="binding site" evidence="4">
    <location>
        <position position="206"/>
    </location>
    <ligand>
        <name>Mg(2+)</name>
        <dbReference type="ChEBI" id="CHEBI:18420"/>
        <label>1</label>
        <note>catalytic</note>
    </ligand>
</feature>
<dbReference type="InterPro" id="IPR000760">
    <property type="entry name" value="Inositol_monophosphatase-like"/>
</dbReference>
<dbReference type="GO" id="GO:0007165">
    <property type="term" value="P:signal transduction"/>
    <property type="evidence" value="ECO:0007669"/>
    <property type="project" value="TreeGrafter"/>
</dbReference>
<dbReference type="Gene3D" id="3.30.540.10">
    <property type="entry name" value="Fructose-1,6-Bisphosphatase, subunit A, domain 1"/>
    <property type="match status" value="1"/>
</dbReference>
<proteinExistence type="predicted"/>
<keyword evidence="6" id="KW-1185">Reference proteome</keyword>
<dbReference type="EMBL" id="CP029287">
    <property type="protein sequence ID" value="AWR98809.1"/>
    <property type="molecule type" value="Genomic_DNA"/>
</dbReference>
<sequence>MMRSILEKISEEATKYLRELSGREGLDRVLGTHGDDTTKVIDRLAEDFILERLNSTGYKINYITEETGTIDKEGAEYVAVIDPLDGSTNFLNGITWASISIALFSSTGSPIAGIVGEIFTGKTYSYDETGAYVNGVKLQVLPTPKQRIVLPYFDKNRLREISQILSSIDGGYKMRNLGAASLDMLLVCTGRAYLFIDVRNKLRNVDIASSMNFCEKMNVHPFSLEGSKLNIDLKKVSVIKDVLVTADLSLSQRILSAWKASPS</sequence>
<dbReference type="PANTHER" id="PTHR20854">
    <property type="entry name" value="INOSITOL MONOPHOSPHATASE"/>
    <property type="match status" value="1"/>
</dbReference>
<feature type="binding site" evidence="4">
    <location>
        <position position="84"/>
    </location>
    <ligand>
        <name>Mg(2+)</name>
        <dbReference type="ChEBI" id="CHEBI:18420"/>
        <label>1</label>
        <note>catalytic</note>
    </ligand>
</feature>
<dbReference type="PROSITE" id="PS00629">
    <property type="entry name" value="IMP_1"/>
    <property type="match status" value="1"/>
</dbReference>
<dbReference type="KEGG" id="mhk:DFR87_02895"/>
<evidence type="ECO:0000256" key="2">
    <source>
        <dbReference type="ARBA" id="ARBA00022801"/>
    </source>
</evidence>
<feature type="binding site" evidence="4">
    <location>
        <position position="65"/>
    </location>
    <ligand>
        <name>Mg(2+)</name>
        <dbReference type="ChEBI" id="CHEBI:18420"/>
        <label>1</label>
        <note>catalytic</note>
    </ligand>
</feature>
<accession>A0A2U9IRZ3</accession>
<evidence type="ECO:0000256" key="3">
    <source>
        <dbReference type="ARBA" id="ARBA00022842"/>
    </source>
</evidence>
<dbReference type="GO" id="GO:0046872">
    <property type="term" value="F:metal ion binding"/>
    <property type="evidence" value="ECO:0007669"/>
    <property type="project" value="UniProtKB-KW"/>
</dbReference>
<keyword evidence="2" id="KW-0378">Hydrolase</keyword>
<dbReference type="PRINTS" id="PR00377">
    <property type="entry name" value="IMPHPHTASES"/>
</dbReference>
<gene>
    <name evidence="5" type="ORF">DFR87_02895</name>
</gene>
<feature type="binding site" evidence="4">
    <location>
        <position position="82"/>
    </location>
    <ligand>
        <name>Mg(2+)</name>
        <dbReference type="ChEBI" id="CHEBI:18420"/>
        <label>1</label>
        <note>catalytic</note>
    </ligand>
</feature>
<dbReference type="InterPro" id="IPR020583">
    <property type="entry name" value="Inositol_monoP_metal-BS"/>
</dbReference>
<dbReference type="GO" id="GO:0008934">
    <property type="term" value="F:inositol monophosphate 1-phosphatase activity"/>
    <property type="evidence" value="ECO:0007669"/>
    <property type="project" value="TreeGrafter"/>
</dbReference>
<protein>
    <submittedName>
        <fullName evidence="5">D-fructose 1,6-bisphosphatase</fullName>
    </submittedName>
</protein>
<reference evidence="5 6" key="1">
    <citation type="submission" date="2018-05" db="EMBL/GenBank/DDBJ databases">
        <title>Complete Genome Sequences of Extremely Thermoacidophilic, Metal-Mobilizing Type-Strain Members of the Archaeal Family Sulfolobaceae: Acidianus brierleyi DSM-1651T, Acidianus sulfidivorans DSM-18786T, Metallosphaera hakonensis DSM-7519T, and Metallosphaera prunae DSM-10039T.</title>
        <authorList>
            <person name="Counts J.A."/>
            <person name="Kelly R.M."/>
        </authorList>
    </citation>
    <scope>NUCLEOTIDE SEQUENCE [LARGE SCALE GENOMIC DNA]</scope>
    <source>
        <strain evidence="5 6">HO1-1</strain>
    </source>
</reference>
<keyword evidence="1 4" id="KW-0479">Metal-binding</keyword>
<evidence type="ECO:0000256" key="4">
    <source>
        <dbReference type="PIRSR" id="PIRSR600760-2"/>
    </source>
</evidence>
<evidence type="ECO:0000256" key="1">
    <source>
        <dbReference type="ARBA" id="ARBA00022723"/>
    </source>
</evidence>
<reference evidence="6" key="3">
    <citation type="submission" date="2020-03" db="EMBL/GenBank/DDBJ databases">
        <title>Sequencing and Assembly of Multiple Reported Metal-Biooxidizing Members of the Extremely Thermoacidophilic Archaeal Family Sulfolobaceae.</title>
        <authorList>
            <person name="Counts J.A."/>
            <person name="Kelly R.M."/>
        </authorList>
    </citation>
    <scope>NUCLEOTIDE SEQUENCE [LARGE SCALE GENOMIC DNA]</scope>
    <source>
        <strain evidence="6">HO1-1</strain>
    </source>
</reference>
<name>A0A2U9IRZ3_9CREN</name>
<dbReference type="AlphaFoldDB" id="A0A2U9IRZ3"/>
<dbReference type="Pfam" id="PF00459">
    <property type="entry name" value="Inositol_P"/>
    <property type="match status" value="1"/>
</dbReference>
<dbReference type="PANTHER" id="PTHR20854:SF4">
    <property type="entry name" value="INOSITOL-1-MONOPHOSPHATASE-RELATED"/>
    <property type="match status" value="1"/>
</dbReference>
<dbReference type="Proteomes" id="UP000247586">
    <property type="component" value="Chromosome"/>
</dbReference>
<keyword evidence="3 4" id="KW-0460">Magnesium</keyword>
<comment type="cofactor">
    <cofactor evidence="4">
        <name>Mg(2+)</name>
        <dbReference type="ChEBI" id="CHEBI:18420"/>
    </cofactor>
</comment>
<reference evidence="6" key="2">
    <citation type="submission" date="2020-03" db="EMBL/GenBank/DDBJ databases">
        <title>Complete Genome Sequences of Extremely Thermoacidophilic, Metal-Mobilizing Type-Strain Members of the Archaeal Family Sulfolobaceae: Acidianus brierleyi DSM-1651T, Acidianus sulfidivorans DSM-18786T, Metallosphaera hakonensis DSM-7519T, and Metallosphaera prunae DSM-10039T.</title>
        <authorList>
            <person name="Counts J.A."/>
            <person name="Kelly R.M."/>
        </authorList>
    </citation>
    <scope>NUCLEOTIDE SEQUENCE [LARGE SCALE GENOMIC DNA]</scope>
    <source>
        <strain evidence="6">HO1-1</strain>
    </source>
</reference>
<dbReference type="SUPFAM" id="SSF56655">
    <property type="entry name" value="Carbohydrate phosphatase"/>
    <property type="match status" value="1"/>
</dbReference>
<evidence type="ECO:0000313" key="5">
    <source>
        <dbReference type="EMBL" id="AWR98809.1"/>
    </source>
</evidence>
<dbReference type="GO" id="GO:0006020">
    <property type="term" value="P:inositol metabolic process"/>
    <property type="evidence" value="ECO:0007669"/>
    <property type="project" value="TreeGrafter"/>
</dbReference>
<evidence type="ECO:0000313" key="6">
    <source>
        <dbReference type="Proteomes" id="UP000247586"/>
    </source>
</evidence>
<organism evidence="5 6">
    <name type="scientific">Metallosphaera hakonensis JCM 8857 = DSM 7519</name>
    <dbReference type="NCBI Taxonomy" id="1293036"/>
    <lineage>
        <taxon>Archaea</taxon>
        <taxon>Thermoproteota</taxon>
        <taxon>Thermoprotei</taxon>
        <taxon>Sulfolobales</taxon>
        <taxon>Sulfolobaceae</taxon>
        <taxon>Metallosphaera</taxon>
    </lineage>
</organism>
<dbReference type="Gene3D" id="3.40.190.80">
    <property type="match status" value="1"/>
</dbReference>